<dbReference type="EMBL" id="NIVC01003159">
    <property type="protein sequence ID" value="PAA52945.1"/>
    <property type="molecule type" value="Genomic_DNA"/>
</dbReference>
<dbReference type="Proteomes" id="UP000215902">
    <property type="component" value="Unassembled WGS sequence"/>
</dbReference>
<dbReference type="GO" id="GO:0016020">
    <property type="term" value="C:membrane"/>
    <property type="evidence" value="ECO:0007669"/>
    <property type="project" value="UniProtKB-SubCell"/>
</dbReference>
<evidence type="ECO:0008006" key="8">
    <source>
        <dbReference type="Google" id="ProtNLM"/>
    </source>
</evidence>
<dbReference type="Pfam" id="PF00335">
    <property type="entry name" value="Tetraspanin"/>
    <property type="match status" value="1"/>
</dbReference>
<comment type="subcellular location">
    <subcellularLocation>
        <location evidence="1">Membrane</location>
        <topology evidence="1">Multi-pass membrane protein</topology>
    </subcellularLocation>
</comment>
<keyword evidence="4 5" id="KW-0472">Membrane</keyword>
<keyword evidence="7" id="KW-1185">Reference proteome</keyword>
<dbReference type="STRING" id="282301.A0A267DUN0"/>
<evidence type="ECO:0000256" key="2">
    <source>
        <dbReference type="ARBA" id="ARBA00022692"/>
    </source>
</evidence>
<keyword evidence="3 5" id="KW-1133">Transmembrane helix</keyword>
<keyword evidence="2 5" id="KW-0812">Transmembrane</keyword>
<dbReference type="InterPro" id="IPR018499">
    <property type="entry name" value="Tetraspanin/Peripherin"/>
</dbReference>
<dbReference type="InterPro" id="IPR008952">
    <property type="entry name" value="Tetraspanin_EC2_sf"/>
</dbReference>
<sequence length="317" mass="34463">MASDGPLACCRVLCCVFIVFVNIISIIFGVLFSILGILLLVGSSLIQSMSSTAASDGGNQTVSMFGSHVNVSNYYSSLSVLSGSMAGVLIGLGIVIVIVSCIGCFGACIGVPACLIIYVVCVSLLFLGQVVVIIMWFVNSNIFKQGTRDSLQVQVSKFKGDRGDDVDSASLSMVQAMFGCCGVDNGTDFHVGISNWNRSYTLTDKNNRTFTFNLTYPVTCCKFHLNNYTLIDPYCPYNGSSDPTVSNSNIGCHGRVWEVIDTQWQLNRFFYGLCGMLGLQILLIIGALVIFTVKRQEQQASRSAHAEVEYKMVRQNI</sequence>
<evidence type="ECO:0000256" key="3">
    <source>
        <dbReference type="ARBA" id="ARBA00022989"/>
    </source>
</evidence>
<dbReference type="AlphaFoldDB" id="A0A267DUN0"/>
<dbReference type="PANTHER" id="PTHR19282">
    <property type="entry name" value="TETRASPANIN"/>
    <property type="match status" value="1"/>
</dbReference>
<evidence type="ECO:0000256" key="1">
    <source>
        <dbReference type="ARBA" id="ARBA00004141"/>
    </source>
</evidence>
<evidence type="ECO:0000313" key="6">
    <source>
        <dbReference type="EMBL" id="PAA52945.1"/>
    </source>
</evidence>
<feature type="transmembrane region" description="Helical" evidence="5">
    <location>
        <begin position="85"/>
        <end position="108"/>
    </location>
</feature>
<reference evidence="6 7" key="1">
    <citation type="submission" date="2017-06" db="EMBL/GenBank/DDBJ databases">
        <title>A platform for efficient transgenesis in Macrostomum lignano, a flatworm model organism for stem cell research.</title>
        <authorList>
            <person name="Berezikov E."/>
        </authorList>
    </citation>
    <scope>NUCLEOTIDE SEQUENCE [LARGE SCALE GENOMIC DNA]</scope>
    <source>
        <strain evidence="6">DV1</strain>
        <tissue evidence="6">Whole organism</tissue>
    </source>
</reference>
<feature type="transmembrane region" description="Helical" evidence="5">
    <location>
        <begin position="12"/>
        <end position="41"/>
    </location>
</feature>
<evidence type="ECO:0000256" key="5">
    <source>
        <dbReference type="SAM" id="Phobius"/>
    </source>
</evidence>
<feature type="transmembrane region" description="Helical" evidence="5">
    <location>
        <begin position="269"/>
        <end position="293"/>
    </location>
</feature>
<proteinExistence type="predicted"/>
<dbReference type="SUPFAM" id="SSF48652">
    <property type="entry name" value="Tetraspanin"/>
    <property type="match status" value="1"/>
</dbReference>
<protein>
    <recommendedName>
        <fullName evidence="8">Tetraspanin</fullName>
    </recommendedName>
</protein>
<organism evidence="6 7">
    <name type="scientific">Macrostomum lignano</name>
    <dbReference type="NCBI Taxonomy" id="282301"/>
    <lineage>
        <taxon>Eukaryota</taxon>
        <taxon>Metazoa</taxon>
        <taxon>Spiralia</taxon>
        <taxon>Lophotrochozoa</taxon>
        <taxon>Platyhelminthes</taxon>
        <taxon>Rhabditophora</taxon>
        <taxon>Macrostomorpha</taxon>
        <taxon>Macrostomida</taxon>
        <taxon>Macrostomidae</taxon>
        <taxon>Macrostomum</taxon>
    </lineage>
</organism>
<evidence type="ECO:0000313" key="7">
    <source>
        <dbReference type="Proteomes" id="UP000215902"/>
    </source>
</evidence>
<comment type="caution">
    <text evidence="6">The sequence shown here is derived from an EMBL/GenBank/DDBJ whole genome shotgun (WGS) entry which is preliminary data.</text>
</comment>
<dbReference type="OrthoDB" id="6134317at2759"/>
<evidence type="ECO:0000256" key="4">
    <source>
        <dbReference type="ARBA" id="ARBA00023136"/>
    </source>
</evidence>
<feature type="transmembrane region" description="Helical" evidence="5">
    <location>
        <begin position="115"/>
        <end position="138"/>
    </location>
</feature>
<gene>
    <name evidence="6" type="ORF">BOX15_Mlig003996g1</name>
</gene>
<accession>A0A267DUN0</accession>
<name>A0A267DUN0_9PLAT</name>